<evidence type="ECO:0000313" key="2">
    <source>
        <dbReference type="Proteomes" id="UP000123982"/>
    </source>
</evidence>
<dbReference type="EMBL" id="KC813496">
    <property type="protein sequence ID" value="AGY98310.1"/>
    <property type="molecule type" value="Genomic_DNA"/>
</dbReference>
<gene>
    <name evidence="1" type="primary">CPXV218</name>
</gene>
<organismHost>
    <name type="scientific">Mus musculus</name>
    <name type="common">Mouse</name>
    <dbReference type="NCBI Taxonomy" id="10090"/>
</organismHost>
<dbReference type="Proteomes" id="UP000123982">
    <property type="component" value="Segment"/>
</dbReference>
<accession>U5TBP5</accession>
<organismHost>
    <name type="scientific">Homo sapiens</name>
    <name type="common">Human</name>
    <dbReference type="NCBI Taxonomy" id="9606"/>
</organismHost>
<organismHost>
    <name type="scientific">Loxodonta africana</name>
    <name type="common">African elephant</name>
    <dbReference type="NCBI Taxonomy" id="9785"/>
</organismHost>
<sequence length="12" mass="1350">MYGKVVQLSLVI</sequence>
<organismHost>
    <name type="scientific">Bos taurus</name>
    <name type="common">Bovine</name>
    <dbReference type="NCBI Taxonomy" id="9913"/>
</organismHost>
<name>U5TBP5_COWPX</name>
<evidence type="ECO:0000313" key="1">
    <source>
        <dbReference type="EMBL" id="AGY98310.1"/>
    </source>
</evidence>
<reference evidence="1 2" key="1">
    <citation type="submission" date="2013-03" db="EMBL/GenBank/DDBJ databases">
        <title>Genome-wide comparison of cowpoxviruses reveals a new clade related to Variola virus.</title>
        <authorList>
            <person name="Dabrowski P.W."/>
            <person name="Radonic A."/>
            <person name="Kurth A."/>
            <person name="Nitsche A."/>
        </authorList>
    </citation>
    <scope>NUCLEOTIDE SEQUENCE [LARGE SCALE GENOMIC DNA]</scope>
    <source>
        <strain evidence="1">HumPad07/1</strain>
    </source>
</reference>
<organismHost>
    <name type="scientific">Apodemus sylvaticus</name>
    <name type="common">European woodmouse</name>
    <dbReference type="NCBI Taxonomy" id="10129"/>
</organismHost>
<proteinExistence type="predicted"/>
<organismHost>
    <name type="scientific">Microtus agrestis</name>
    <name type="common">Short-tailed field vole</name>
    <dbReference type="NCBI Taxonomy" id="29092"/>
</organismHost>
<organismHost>
    <name type="scientific">Myodes glareolus</name>
    <name type="common">Bank vole</name>
    <name type="synonym">Clethrionomys glareolus</name>
    <dbReference type="NCBI Taxonomy" id="447135"/>
</organismHost>
<protein>
    <submittedName>
        <fullName evidence="1">CPXV218 protein</fullName>
    </submittedName>
</protein>
<organism evidence="1 2">
    <name type="scientific">Cowpox virus</name>
    <name type="common">CPV</name>
    <dbReference type="NCBI Taxonomy" id="10243"/>
    <lineage>
        <taxon>Viruses</taxon>
        <taxon>Varidnaviria</taxon>
        <taxon>Bamfordvirae</taxon>
        <taxon>Nucleocytoviricota</taxon>
        <taxon>Pokkesviricetes</taxon>
        <taxon>Chitovirales</taxon>
        <taxon>Poxviridae</taxon>
        <taxon>Chordopoxvirinae</taxon>
        <taxon>Orthopoxvirus</taxon>
        <taxon>Orthopoxvirus cowpox</taxon>
    </lineage>
</organism>
<organismHost>
    <name type="scientific">Felis catus</name>
    <name type="common">Cat</name>
    <name type="synonym">Felis silvestris catus</name>
    <dbReference type="NCBI Taxonomy" id="9685"/>
</organismHost>